<dbReference type="InterPro" id="IPR045926">
    <property type="entry name" value="DUF6345"/>
</dbReference>
<keyword evidence="2" id="KW-0732">Signal</keyword>
<dbReference type="EMBL" id="JACIDE010000004">
    <property type="protein sequence ID" value="MBB4073116.1"/>
    <property type="molecule type" value="Genomic_DNA"/>
</dbReference>
<feature type="compositionally biased region" description="Low complexity" evidence="1">
    <location>
        <begin position="258"/>
        <end position="272"/>
    </location>
</feature>
<proteinExistence type="predicted"/>
<feature type="chain" id="PRO_5032523443" evidence="2">
    <location>
        <begin position="34"/>
        <end position="285"/>
    </location>
</feature>
<protein>
    <submittedName>
        <fullName evidence="3">Uncharacterized protein</fullName>
    </submittedName>
</protein>
<evidence type="ECO:0000313" key="3">
    <source>
        <dbReference type="EMBL" id="MBB4073116.1"/>
    </source>
</evidence>
<dbReference type="RefSeq" id="WP_183183488.1">
    <property type="nucleotide sequence ID" value="NZ_BMNP01000047.1"/>
</dbReference>
<dbReference type="Proteomes" id="UP000559598">
    <property type="component" value="Unassembled WGS sequence"/>
</dbReference>
<name>A0A840DVK8_9BACL</name>
<evidence type="ECO:0000313" key="4">
    <source>
        <dbReference type="Proteomes" id="UP000559598"/>
    </source>
</evidence>
<comment type="caution">
    <text evidence="3">The sequence shown here is derived from an EMBL/GenBank/DDBJ whole genome shotgun (WGS) entry which is preliminary data.</text>
</comment>
<accession>A0A840DVK8</accession>
<evidence type="ECO:0000256" key="2">
    <source>
        <dbReference type="SAM" id="SignalP"/>
    </source>
</evidence>
<keyword evidence="4" id="KW-1185">Reference proteome</keyword>
<evidence type="ECO:0000256" key="1">
    <source>
        <dbReference type="SAM" id="MobiDB-lite"/>
    </source>
</evidence>
<dbReference type="Pfam" id="PF19872">
    <property type="entry name" value="DUF6345"/>
    <property type="match status" value="1"/>
</dbReference>
<reference evidence="3 4" key="1">
    <citation type="submission" date="2020-08" db="EMBL/GenBank/DDBJ databases">
        <title>Genomic Encyclopedia of Type Strains, Phase IV (KMG-IV): sequencing the most valuable type-strain genomes for metagenomic binning, comparative biology and taxonomic classification.</title>
        <authorList>
            <person name="Goeker M."/>
        </authorList>
    </citation>
    <scope>NUCLEOTIDE SEQUENCE [LARGE SCALE GENOMIC DNA]</scope>
    <source>
        <strain evidence="3 4">DSM 17075</strain>
    </source>
</reference>
<feature type="region of interest" description="Disordered" evidence="1">
    <location>
        <begin position="253"/>
        <end position="272"/>
    </location>
</feature>
<sequence length="285" mass="31430">MIKKLKKVKKIRNVVASSLAVLTVFSLNNVASAKWTQGYDGVSSYYTTAKCVYGDRAGAQYVQKLHDGLVGNNVADNGVIYTDNYAWESDFGTFADSKQFFAFAGHGLGYLAFSNGSGAASHFYTLNSSSKYHVTETDGAANAQWDEIRWGDGSMRWATMYQCNFLRNGGQSTNETKIWNMFQGLHLMMGFASIMYLDSREAGWYAARIGAGWTIKDSYFDAASQYQPQLPYSSTDPDGKVIARVKGYSTKGNDKWDSSTTAAPSYSSTNASSFSTWDRVITINP</sequence>
<feature type="signal peptide" evidence="2">
    <location>
        <begin position="1"/>
        <end position="33"/>
    </location>
</feature>
<dbReference type="AlphaFoldDB" id="A0A840DVK8"/>
<organism evidence="3 4">
    <name type="scientific">Anoxybacteroides voinovskiense</name>
    <dbReference type="NCBI Taxonomy" id="230470"/>
    <lineage>
        <taxon>Bacteria</taxon>
        <taxon>Bacillati</taxon>
        <taxon>Bacillota</taxon>
        <taxon>Bacilli</taxon>
        <taxon>Bacillales</taxon>
        <taxon>Anoxybacillaceae</taxon>
        <taxon>Anoxybacteroides</taxon>
    </lineage>
</organism>
<gene>
    <name evidence="3" type="ORF">GGR02_000877</name>
</gene>